<feature type="compositionally biased region" description="Low complexity" evidence="1">
    <location>
        <begin position="445"/>
        <end position="461"/>
    </location>
</feature>
<name>A0AAD4DT76_9AGAM</name>
<feature type="region of interest" description="Disordered" evidence="1">
    <location>
        <begin position="286"/>
        <end position="347"/>
    </location>
</feature>
<gene>
    <name evidence="2" type="ORF">F5891DRAFT_985859</name>
</gene>
<comment type="caution">
    <text evidence="2">The sequence shown here is derived from an EMBL/GenBank/DDBJ whole genome shotgun (WGS) entry which is preliminary data.</text>
</comment>
<dbReference type="GeneID" id="64671961"/>
<evidence type="ECO:0000256" key="1">
    <source>
        <dbReference type="SAM" id="MobiDB-lite"/>
    </source>
</evidence>
<protein>
    <submittedName>
        <fullName evidence="2">Uncharacterized protein</fullName>
    </submittedName>
</protein>
<feature type="region of interest" description="Disordered" evidence="1">
    <location>
        <begin position="157"/>
        <end position="270"/>
    </location>
</feature>
<evidence type="ECO:0000313" key="3">
    <source>
        <dbReference type="Proteomes" id="UP001195769"/>
    </source>
</evidence>
<feature type="compositionally biased region" description="Low complexity" evidence="1">
    <location>
        <begin position="413"/>
        <end position="426"/>
    </location>
</feature>
<feature type="region of interest" description="Disordered" evidence="1">
    <location>
        <begin position="373"/>
        <end position="468"/>
    </location>
</feature>
<dbReference type="AlphaFoldDB" id="A0AAD4DT76"/>
<dbReference type="RefSeq" id="XP_041219091.1">
    <property type="nucleotide sequence ID" value="XM_041377663.1"/>
</dbReference>
<accession>A0AAD4DT76</accession>
<feature type="compositionally biased region" description="Basic residues" evidence="1">
    <location>
        <begin position="390"/>
        <end position="402"/>
    </location>
</feature>
<keyword evidence="3" id="KW-1185">Reference proteome</keyword>
<proteinExistence type="predicted"/>
<sequence length="531" mass="56928">MTPSEAANDALNATLAAMQPLMKCCMKLKEGDPESLTLSDDIARRVLNPTQAKDLRMHAGDAMSFSPQLLSCAAVIQQYSKGGTFECVPDWTSVSDNDPRIQSHPRFDKTVGYCSPSEIEVSTSFEPVNLPVSAVLSPTDTLTPQSTVLAVLPTASIADGDPITSPDTPPRPTSPPPKPADATSSADTSAPPATPFKHNLFVAGTQKKSAKVAPQVGKSKKRKAADDTDEAVTDTPELPPRSSKPRQQRKKKFHSDEDPENAPTGTVYAIPKQKVSLPVAAKKDADPAVLDTSDAPDDKGFQDADTRPALWGQDSHIATPLQAIFRPSSPPEVRQVQETRHTLPCPARQEVRMHMKITCAIDGVGVRERLQAKTAVAASNPPKHSGTRILKSRAKTPGRSSRKTNLAPPPPSSSGSEQEGNEAEQQPTDVLPGNAPMAQLPTTSAADPVPQPEQDAQPAPANAMDAEPTARHILQSIQDLGRRLDLFATNERVEALEVRVASAETNFNQRLNALEQRLNISDAQRRAMSAS</sequence>
<reference evidence="2" key="1">
    <citation type="journal article" date="2020" name="New Phytol.">
        <title>Comparative genomics reveals dynamic genome evolution in host specialist ectomycorrhizal fungi.</title>
        <authorList>
            <person name="Lofgren L.A."/>
            <person name="Nguyen N.H."/>
            <person name="Vilgalys R."/>
            <person name="Ruytinx J."/>
            <person name="Liao H.L."/>
            <person name="Branco S."/>
            <person name="Kuo A."/>
            <person name="LaButti K."/>
            <person name="Lipzen A."/>
            <person name="Andreopoulos W."/>
            <person name="Pangilinan J."/>
            <person name="Riley R."/>
            <person name="Hundley H."/>
            <person name="Na H."/>
            <person name="Barry K."/>
            <person name="Grigoriev I.V."/>
            <person name="Stajich J.E."/>
            <person name="Kennedy P.G."/>
        </authorList>
    </citation>
    <scope>NUCLEOTIDE SEQUENCE</scope>
    <source>
        <strain evidence="2">FC203</strain>
    </source>
</reference>
<evidence type="ECO:0000313" key="2">
    <source>
        <dbReference type="EMBL" id="KAG1893515.1"/>
    </source>
</evidence>
<feature type="compositionally biased region" description="Basic and acidic residues" evidence="1">
    <location>
        <begin position="296"/>
        <end position="306"/>
    </location>
</feature>
<organism evidence="2 3">
    <name type="scientific">Suillus fuscotomentosus</name>
    <dbReference type="NCBI Taxonomy" id="1912939"/>
    <lineage>
        <taxon>Eukaryota</taxon>
        <taxon>Fungi</taxon>
        <taxon>Dikarya</taxon>
        <taxon>Basidiomycota</taxon>
        <taxon>Agaricomycotina</taxon>
        <taxon>Agaricomycetes</taxon>
        <taxon>Agaricomycetidae</taxon>
        <taxon>Boletales</taxon>
        <taxon>Suillineae</taxon>
        <taxon>Suillaceae</taxon>
        <taxon>Suillus</taxon>
    </lineage>
</organism>
<feature type="compositionally biased region" description="Pro residues" evidence="1">
    <location>
        <begin position="167"/>
        <end position="179"/>
    </location>
</feature>
<feature type="compositionally biased region" description="Basic residues" evidence="1">
    <location>
        <begin position="243"/>
        <end position="253"/>
    </location>
</feature>
<dbReference type="Proteomes" id="UP001195769">
    <property type="component" value="Unassembled WGS sequence"/>
</dbReference>
<dbReference type="EMBL" id="JABBWK010000098">
    <property type="protein sequence ID" value="KAG1893515.1"/>
    <property type="molecule type" value="Genomic_DNA"/>
</dbReference>
<feature type="compositionally biased region" description="Low complexity" evidence="1">
    <location>
        <begin position="180"/>
        <end position="191"/>
    </location>
</feature>